<evidence type="ECO:0000259" key="1">
    <source>
        <dbReference type="Pfam" id="PF13556"/>
    </source>
</evidence>
<dbReference type="PANTHER" id="PTHR33744">
    <property type="entry name" value="CARBOHYDRATE DIACID REGULATOR"/>
    <property type="match status" value="1"/>
</dbReference>
<name>A0ABW3MH78_9PSEU</name>
<reference evidence="3" key="1">
    <citation type="journal article" date="2019" name="Int. J. Syst. Evol. Microbiol.">
        <title>The Global Catalogue of Microorganisms (GCM) 10K type strain sequencing project: providing services to taxonomists for standard genome sequencing and annotation.</title>
        <authorList>
            <consortium name="The Broad Institute Genomics Platform"/>
            <consortium name="The Broad Institute Genome Sequencing Center for Infectious Disease"/>
            <person name="Wu L."/>
            <person name="Ma J."/>
        </authorList>
    </citation>
    <scope>NUCLEOTIDE SEQUENCE [LARGE SCALE GENOMIC DNA]</scope>
    <source>
        <strain evidence="3">JCM 31486</strain>
    </source>
</reference>
<proteinExistence type="predicted"/>
<organism evidence="2 3">
    <name type="scientific">Kibdelosporangium lantanae</name>
    <dbReference type="NCBI Taxonomy" id="1497396"/>
    <lineage>
        <taxon>Bacteria</taxon>
        <taxon>Bacillati</taxon>
        <taxon>Actinomycetota</taxon>
        <taxon>Actinomycetes</taxon>
        <taxon>Pseudonocardiales</taxon>
        <taxon>Pseudonocardiaceae</taxon>
        <taxon>Kibdelosporangium</taxon>
    </lineage>
</organism>
<dbReference type="InterPro" id="IPR051448">
    <property type="entry name" value="CdaR-like_regulators"/>
</dbReference>
<evidence type="ECO:0000313" key="3">
    <source>
        <dbReference type="Proteomes" id="UP001597045"/>
    </source>
</evidence>
<feature type="non-terminal residue" evidence="2">
    <location>
        <position position="1"/>
    </location>
</feature>
<keyword evidence="3" id="KW-1185">Reference proteome</keyword>
<dbReference type="Proteomes" id="UP001597045">
    <property type="component" value="Unassembled WGS sequence"/>
</dbReference>
<accession>A0ABW3MH78</accession>
<sequence>RTLEAWYAEGGSAKNAGRVLYVHPNTVRYRIRRIEDLTGRDLDRPTCVAEVYLALRAVRLVGL</sequence>
<dbReference type="InterPro" id="IPR042070">
    <property type="entry name" value="PucR_C-HTH_sf"/>
</dbReference>
<protein>
    <submittedName>
        <fullName evidence="2">Helix-turn-helix domain-containing protein</fullName>
    </submittedName>
</protein>
<dbReference type="InterPro" id="IPR025736">
    <property type="entry name" value="PucR_C-HTH_dom"/>
</dbReference>
<dbReference type="Gene3D" id="1.10.10.2840">
    <property type="entry name" value="PucR C-terminal helix-turn-helix domain"/>
    <property type="match status" value="1"/>
</dbReference>
<gene>
    <name evidence="2" type="ORF">ACFQ1S_31420</name>
</gene>
<dbReference type="EMBL" id="JBHTIS010002360">
    <property type="protein sequence ID" value="MFD1049721.1"/>
    <property type="molecule type" value="Genomic_DNA"/>
</dbReference>
<dbReference type="Pfam" id="PF13556">
    <property type="entry name" value="HTH_30"/>
    <property type="match status" value="1"/>
</dbReference>
<comment type="caution">
    <text evidence="2">The sequence shown here is derived from an EMBL/GenBank/DDBJ whole genome shotgun (WGS) entry which is preliminary data.</text>
</comment>
<evidence type="ECO:0000313" key="2">
    <source>
        <dbReference type="EMBL" id="MFD1049721.1"/>
    </source>
</evidence>
<feature type="domain" description="PucR C-terminal helix-turn-helix" evidence="1">
    <location>
        <begin position="1"/>
        <end position="57"/>
    </location>
</feature>